<dbReference type="InterPro" id="IPR017481">
    <property type="entry name" value="CHP03032"/>
</dbReference>
<evidence type="ECO:0000259" key="1">
    <source>
        <dbReference type="Pfam" id="PF16261"/>
    </source>
</evidence>
<dbReference type="RefSeq" id="WP_015247319.1">
    <property type="nucleotide sequence ID" value="NC_019892.1"/>
</dbReference>
<accession>L0DG00</accession>
<sequence>MNPNSPSSAVMEPVSVLGSPGLTGWLRDQRLSLAFTTYQSGKLLLVGRKPENSLAVFERTFNRAMGLWSDGQTIWLSSAYQLWRFENGLSPGQIDEGFDRLYVPRAGYTTGDLDIHDVARNVTGQVVFVNTRFSCLATLSEQHSFTSLWKPWFIDRLAPEDRCHLNGLAMVDGQPRYVTASACTNHAEGWRDRQREGGVVIDVLRERILVEGLSMPHSPRWYRDRLWLLDSGNGTFGWVNPSRPEFTPITVCPGYARGLAFVDHYAVIGLSRPRQGGVFGGLNLDARLIREGIAPRCGLIVVDLDSGAIVHSLDIQGPIDELYDVVVLPEVVRPMALGFKNDEIRYTVTTEGLSGTLWKVNSGR</sequence>
<name>L0DG00_SINAD</name>
<dbReference type="OrthoDB" id="238183at2"/>
<evidence type="ECO:0000313" key="3">
    <source>
        <dbReference type="Proteomes" id="UP000010798"/>
    </source>
</evidence>
<reference evidence="2 3" key="1">
    <citation type="submission" date="2012-02" db="EMBL/GenBank/DDBJ databases">
        <title>Complete sequence of chromosome of Singulisphaera acidiphila DSM 18658.</title>
        <authorList>
            <consortium name="US DOE Joint Genome Institute (JGI-PGF)"/>
            <person name="Lucas S."/>
            <person name="Copeland A."/>
            <person name="Lapidus A."/>
            <person name="Glavina del Rio T."/>
            <person name="Dalin E."/>
            <person name="Tice H."/>
            <person name="Bruce D."/>
            <person name="Goodwin L."/>
            <person name="Pitluck S."/>
            <person name="Peters L."/>
            <person name="Ovchinnikova G."/>
            <person name="Chertkov O."/>
            <person name="Kyrpides N."/>
            <person name="Mavromatis K."/>
            <person name="Ivanova N."/>
            <person name="Brettin T."/>
            <person name="Detter J.C."/>
            <person name="Han C."/>
            <person name="Larimer F."/>
            <person name="Land M."/>
            <person name="Hauser L."/>
            <person name="Markowitz V."/>
            <person name="Cheng J.-F."/>
            <person name="Hugenholtz P."/>
            <person name="Woyke T."/>
            <person name="Wu D."/>
            <person name="Tindall B."/>
            <person name="Pomrenke H."/>
            <person name="Brambilla E."/>
            <person name="Klenk H.-P."/>
            <person name="Eisen J.A."/>
        </authorList>
    </citation>
    <scope>NUCLEOTIDE SEQUENCE [LARGE SCALE GENOMIC DNA]</scope>
    <source>
        <strain evidence="3">ATCC BAA-1392 / DSM 18658 / VKM B-2454 / MOB10</strain>
    </source>
</reference>
<dbReference type="STRING" id="886293.Sinac_3960"/>
<dbReference type="KEGG" id="saci:Sinac_3960"/>
<organism evidence="2 3">
    <name type="scientific">Singulisphaera acidiphila (strain ATCC BAA-1392 / DSM 18658 / VKM B-2454 / MOB10)</name>
    <dbReference type="NCBI Taxonomy" id="886293"/>
    <lineage>
        <taxon>Bacteria</taxon>
        <taxon>Pseudomonadati</taxon>
        <taxon>Planctomycetota</taxon>
        <taxon>Planctomycetia</taxon>
        <taxon>Isosphaerales</taxon>
        <taxon>Isosphaeraceae</taxon>
        <taxon>Singulisphaera</taxon>
    </lineage>
</organism>
<dbReference type="HOGENOM" id="CLU_024442_0_0_0"/>
<dbReference type="SUPFAM" id="SSF63825">
    <property type="entry name" value="YWTD domain"/>
    <property type="match status" value="1"/>
</dbReference>
<proteinExistence type="predicted"/>
<dbReference type="Proteomes" id="UP000010798">
    <property type="component" value="Chromosome"/>
</dbReference>
<dbReference type="AlphaFoldDB" id="L0DG00"/>
<dbReference type="Pfam" id="PF16261">
    <property type="entry name" value="DUF4915"/>
    <property type="match status" value="1"/>
</dbReference>
<keyword evidence="3" id="KW-1185">Reference proteome</keyword>
<dbReference type="eggNOG" id="COG0457">
    <property type="taxonomic scope" value="Bacteria"/>
</dbReference>
<dbReference type="NCBIfam" id="TIGR03032">
    <property type="entry name" value="TIGR03032 family protein"/>
    <property type="match status" value="1"/>
</dbReference>
<dbReference type="EMBL" id="CP003364">
    <property type="protein sequence ID" value="AGA28187.1"/>
    <property type="molecule type" value="Genomic_DNA"/>
</dbReference>
<protein>
    <submittedName>
        <fullName evidence="2">TIGR03032 family protein</fullName>
    </submittedName>
</protein>
<evidence type="ECO:0000313" key="2">
    <source>
        <dbReference type="EMBL" id="AGA28187.1"/>
    </source>
</evidence>
<feature type="domain" description="Conserved hypothetical protein CHP03032" evidence="1">
    <location>
        <begin position="22"/>
        <end position="337"/>
    </location>
</feature>
<gene>
    <name evidence="2" type="ordered locus">Sinac_3960</name>
</gene>